<evidence type="ECO:0000256" key="3">
    <source>
        <dbReference type="ARBA" id="ARBA00022449"/>
    </source>
</evidence>
<feature type="transmembrane region" description="Helical" evidence="12">
    <location>
        <begin position="219"/>
        <end position="244"/>
    </location>
</feature>
<keyword evidence="9" id="KW-0739">Sodium transport</keyword>
<feature type="domain" description="Citrate transporter-like" evidence="13">
    <location>
        <begin position="136"/>
        <end position="468"/>
    </location>
</feature>
<dbReference type="GO" id="GO:0006814">
    <property type="term" value="P:sodium ion transport"/>
    <property type="evidence" value="ECO:0007669"/>
    <property type="project" value="UniProtKB-KW"/>
</dbReference>
<dbReference type="SUPFAM" id="SSF103473">
    <property type="entry name" value="MFS general substrate transporter"/>
    <property type="match status" value="1"/>
</dbReference>
<evidence type="ECO:0000256" key="4">
    <source>
        <dbReference type="ARBA" id="ARBA00022692"/>
    </source>
</evidence>
<dbReference type="InterPro" id="IPR045016">
    <property type="entry name" value="NhaD-like"/>
</dbReference>
<feature type="transmembrane region" description="Helical" evidence="12">
    <location>
        <begin position="384"/>
        <end position="402"/>
    </location>
</feature>
<feature type="transmembrane region" description="Helical" evidence="12">
    <location>
        <begin position="302"/>
        <end position="322"/>
    </location>
</feature>
<dbReference type="InterPro" id="IPR004680">
    <property type="entry name" value="Cit_transptr-like_dom"/>
</dbReference>
<feature type="region of interest" description="Disordered" evidence="11">
    <location>
        <begin position="329"/>
        <end position="372"/>
    </location>
</feature>
<dbReference type="PANTHER" id="PTHR43269:SF2">
    <property type="entry name" value="SODIUM_PROTON ANTIPORTER 1-RELATED"/>
    <property type="match status" value="1"/>
</dbReference>
<dbReference type="GO" id="GO:0016020">
    <property type="term" value="C:membrane"/>
    <property type="evidence" value="ECO:0007669"/>
    <property type="project" value="UniProtKB-SubCell"/>
</dbReference>
<evidence type="ECO:0000256" key="8">
    <source>
        <dbReference type="ARBA" id="ARBA00023136"/>
    </source>
</evidence>
<dbReference type="OrthoDB" id="446369at2759"/>
<comment type="caution">
    <text evidence="14">The sequence shown here is derived from an EMBL/GenBank/DDBJ whole genome shotgun (WGS) entry which is preliminary data.</text>
</comment>
<reference evidence="14" key="1">
    <citation type="submission" date="2021-02" db="EMBL/GenBank/DDBJ databases">
        <authorList>
            <person name="Dougan E. K."/>
            <person name="Rhodes N."/>
            <person name="Thang M."/>
            <person name="Chan C."/>
        </authorList>
    </citation>
    <scope>NUCLEOTIDE SEQUENCE</scope>
</reference>
<feature type="transmembrane region" description="Helical" evidence="12">
    <location>
        <begin position="112"/>
        <end position="132"/>
    </location>
</feature>
<feature type="region of interest" description="Disordered" evidence="11">
    <location>
        <begin position="16"/>
        <end position="58"/>
    </location>
</feature>
<keyword evidence="7" id="KW-0406">Ion transport</keyword>
<keyword evidence="4 12" id="KW-0812">Transmembrane</keyword>
<evidence type="ECO:0000256" key="12">
    <source>
        <dbReference type="SAM" id="Phobius"/>
    </source>
</evidence>
<dbReference type="AlphaFoldDB" id="A0A813GUH8"/>
<evidence type="ECO:0000256" key="6">
    <source>
        <dbReference type="ARBA" id="ARBA00023053"/>
    </source>
</evidence>
<evidence type="ECO:0000256" key="9">
    <source>
        <dbReference type="ARBA" id="ARBA00023201"/>
    </source>
</evidence>
<feature type="compositionally biased region" description="Basic and acidic residues" evidence="11">
    <location>
        <begin position="340"/>
        <end position="360"/>
    </location>
</feature>
<sequence length="471" mass="51530">MQRARDLELNCKDSGEEVELPRLSPKPKAIGARDLSLDVSPTRKSESPDLPFSGAQGNGRLKRTRSELVLRYGFLSVRILVKILGVGLMVGVLAVAVMNWPPWMIEDETRRVNVMSALFAVGLFFTAVEDVVGINKSSIMLVMAAVMWTFLAVGYHPNTSKAGANELHEELNRGLQDVGAVILFLLPAMGVVESIDHFDGFAVVTMAIRRAMRNKKERLMPIMCIFTFFLSSVIDNLTATIVAVKILRNVVGKAEDEEFRKTCGGLVVIAANAGGAFSPIGDVTTTMLWIQMKITAPSTVRWLFLPSFVAGVLPLLGFMWQLRESPESPEKKTHRLAVTQDERGRSSSTDGDKGKEKDSSPEEDDEGLHERFPDDHVQVTKMKVLALVIGIICILIVPALKIGTGLPPYLGMLLGLGLMWLFTDMLPFEALSQQHPEDQHDGPPRGGVVAALKKVDLTGLLFFTGVLLAVG</sequence>
<dbReference type="EMBL" id="CAJNNV010029616">
    <property type="protein sequence ID" value="CAE8629224.1"/>
    <property type="molecule type" value="Genomic_DNA"/>
</dbReference>
<keyword evidence="15" id="KW-1185">Reference proteome</keyword>
<evidence type="ECO:0000259" key="13">
    <source>
        <dbReference type="Pfam" id="PF03600"/>
    </source>
</evidence>
<gene>
    <name evidence="14" type="ORF">PGLA1383_LOCUS45763</name>
</gene>
<dbReference type="GO" id="GO:0015297">
    <property type="term" value="F:antiporter activity"/>
    <property type="evidence" value="ECO:0007669"/>
    <property type="project" value="UniProtKB-KW"/>
</dbReference>
<keyword evidence="5 12" id="KW-1133">Transmembrane helix</keyword>
<evidence type="ECO:0000256" key="2">
    <source>
        <dbReference type="ARBA" id="ARBA00022448"/>
    </source>
</evidence>
<keyword evidence="8 12" id="KW-0472">Membrane</keyword>
<proteinExistence type="inferred from homology"/>
<dbReference type="Proteomes" id="UP000654075">
    <property type="component" value="Unassembled WGS sequence"/>
</dbReference>
<feature type="transmembrane region" description="Helical" evidence="12">
    <location>
        <begin position="264"/>
        <end position="290"/>
    </location>
</feature>
<dbReference type="PANTHER" id="PTHR43269">
    <property type="entry name" value="SODIUM/PROTON ANTIPORTER 1-RELATED"/>
    <property type="match status" value="1"/>
</dbReference>
<dbReference type="InterPro" id="IPR036259">
    <property type="entry name" value="MFS_trans_sf"/>
</dbReference>
<evidence type="ECO:0000256" key="11">
    <source>
        <dbReference type="SAM" id="MobiDB-lite"/>
    </source>
</evidence>
<accession>A0A813GUH8</accession>
<evidence type="ECO:0000313" key="15">
    <source>
        <dbReference type="Proteomes" id="UP000654075"/>
    </source>
</evidence>
<feature type="non-terminal residue" evidence="14">
    <location>
        <position position="471"/>
    </location>
</feature>
<evidence type="ECO:0000256" key="5">
    <source>
        <dbReference type="ARBA" id="ARBA00022989"/>
    </source>
</evidence>
<feature type="transmembrane region" description="Helical" evidence="12">
    <location>
        <begin position="79"/>
        <end position="100"/>
    </location>
</feature>
<name>A0A813GUH8_POLGL</name>
<keyword evidence="6" id="KW-0915">Sodium</keyword>
<comment type="subcellular location">
    <subcellularLocation>
        <location evidence="1">Membrane</location>
        <topology evidence="1">Multi-pass membrane protein</topology>
    </subcellularLocation>
</comment>
<evidence type="ECO:0000256" key="7">
    <source>
        <dbReference type="ARBA" id="ARBA00023065"/>
    </source>
</evidence>
<protein>
    <recommendedName>
        <fullName evidence="13">Citrate transporter-like domain-containing protein</fullName>
    </recommendedName>
</protein>
<evidence type="ECO:0000313" key="14">
    <source>
        <dbReference type="EMBL" id="CAE8629224.1"/>
    </source>
</evidence>
<dbReference type="Pfam" id="PF03600">
    <property type="entry name" value="CitMHS"/>
    <property type="match status" value="1"/>
</dbReference>
<keyword evidence="3" id="KW-0050">Antiport</keyword>
<evidence type="ECO:0000256" key="10">
    <source>
        <dbReference type="ARBA" id="ARBA00025753"/>
    </source>
</evidence>
<organism evidence="14 15">
    <name type="scientific">Polarella glacialis</name>
    <name type="common">Dinoflagellate</name>
    <dbReference type="NCBI Taxonomy" id="89957"/>
    <lineage>
        <taxon>Eukaryota</taxon>
        <taxon>Sar</taxon>
        <taxon>Alveolata</taxon>
        <taxon>Dinophyceae</taxon>
        <taxon>Suessiales</taxon>
        <taxon>Suessiaceae</taxon>
        <taxon>Polarella</taxon>
    </lineage>
</organism>
<feature type="transmembrane region" description="Helical" evidence="12">
    <location>
        <begin position="139"/>
        <end position="158"/>
    </location>
</feature>
<keyword evidence="2" id="KW-0813">Transport</keyword>
<comment type="similarity">
    <text evidence="10">Belongs to the NhaD Na(+)/H(+) (TC 2.A.62) antiporter family.</text>
</comment>
<evidence type="ECO:0000256" key="1">
    <source>
        <dbReference type="ARBA" id="ARBA00004141"/>
    </source>
</evidence>